<organism evidence="1 2">
    <name type="scientific">Mycobacterium tuberculosis</name>
    <dbReference type="NCBI Taxonomy" id="1773"/>
    <lineage>
        <taxon>Bacteria</taxon>
        <taxon>Bacillati</taxon>
        <taxon>Actinomycetota</taxon>
        <taxon>Actinomycetes</taxon>
        <taxon>Mycobacteriales</taxon>
        <taxon>Mycobacteriaceae</taxon>
        <taxon>Mycobacterium</taxon>
        <taxon>Mycobacterium tuberculosis complex</taxon>
    </lineage>
</organism>
<gene>
    <name evidence="1" type="primary">fabG_3</name>
    <name evidence="1" type="ORF">ERS007739_03059</name>
</gene>
<dbReference type="EMBL" id="CSBK01001515">
    <property type="protein sequence ID" value="COY76727.1"/>
    <property type="molecule type" value="Genomic_DNA"/>
</dbReference>
<dbReference type="EC" id="1.1.1.100" evidence="1"/>
<dbReference type="AlphaFoldDB" id="A0A916LCQ3"/>
<name>A0A916LCQ3_MYCTX</name>
<dbReference type="Proteomes" id="UP000039021">
    <property type="component" value="Unassembled WGS sequence"/>
</dbReference>
<evidence type="ECO:0000313" key="1">
    <source>
        <dbReference type="EMBL" id="COY76727.1"/>
    </source>
</evidence>
<proteinExistence type="predicted"/>
<dbReference type="GO" id="GO:0004316">
    <property type="term" value="F:3-oxoacyl-[acyl-carrier-protein] reductase (NADPH) activity"/>
    <property type="evidence" value="ECO:0007669"/>
    <property type="project" value="UniProtKB-EC"/>
</dbReference>
<sequence>MVSLVQFLASPAAAEVNGQVFIVYGPQVTLVSPPHMERRFSADGTSWDPTELTATLRDYFAGRDPEQSFSATDLMRQ</sequence>
<comment type="caution">
    <text evidence="1">The sequence shown here is derived from an EMBL/GenBank/DDBJ whole genome shotgun (WGS) entry which is preliminary data.</text>
</comment>
<evidence type="ECO:0000313" key="2">
    <source>
        <dbReference type="Proteomes" id="UP000039021"/>
    </source>
</evidence>
<protein>
    <submittedName>
        <fullName evidence="1">3-ketoacyl-ACP reductase</fullName>
        <ecNumber evidence="1">1.1.1.100</ecNumber>
    </submittedName>
</protein>
<dbReference type="Gene3D" id="3.40.50.720">
    <property type="entry name" value="NAD(P)-binding Rossmann-like Domain"/>
    <property type="match status" value="1"/>
</dbReference>
<keyword evidence="1" id="KW-0560">Oxidoreductase</keyword>
<reference evidence="2" key="1">
    <citation type="submission" date="2015-03" db="EMBL/GenBank/DDBJ databases">
        <authorList>
            <consortium name="Pathogen Informatics"/>
        </authorList>
    </citation>
    <scope>NUCLEOTIDE SEQUENCE [LARGE SCALE GENOMIC DNA]</scope>
    <source>
        <strain evidence="2">N09902308</strain>
    </source>
</reference>
<accession>A0A916LCQ3</accession>